<organism evidence="1 2">
    <name type="scientific">Phreatobacter oligotrophus</name>
    <dbReference type="NCBI Taxonomy" id="1122261"/>
    <lineage>
        <taxon>Bacteria</taxon>
        <taxon>Pseudomonadati</taxon>
        <taxon>Pseudomonadota</taxon>
        <taxon>Alphaproteobacteria</taxon>
        <taxon>Hyphomicrobiales</taxon>
        <taxon>Phreatobacteraceae</taxon>
        <taxon>Phreatobacter</taxon>
    </lineage>
</organism>
<comment type="caution">
    <text evidence="1">The sequence shown here is derived from an EMBL/GenBank/DDBJ whole genome shotgun (WGS) entry which is preliminary data.</text>
</comment>
<reference evidence="1 2" key="1">
    <citation type="submission" date="2018-04" db="EMBL/GenBank/DDBJ databases">
        <title>Genomic Encyclopedia of Archaeal and Bacterial Type Strains, Phase II (KMG-II): from individual species to whole genera.</title>
        <authorList>
            <person name="Goeker M."/>
        </authorList>
    </citation>
    <scope>NUCLEOTIDE SEQUENCE [LARGE SCALE GENOMIC DNA]</scope>
    <source>
        <strain evidence="1 2">DSM 25521</strain>
    </source>
</reference>
<name>A0A2T4YYS9_9HYPH</name>
<keyword evidence="2" id="KW-1185">Reference proteome</keyword>
<proteinExistence type="predicted"/>
<sequence length="136" mass="14885">MLTGQETGEIWFVYDGDCPVCTYAARALRIRESVGALHLLDARADRDHPLIQRITAAGLDLDEGMVIAFGDRLYHGADALQVMALLGSSHGWFNRLNAALFRSPAIARIAYPLMRAGRNLLIRLRGAAPIGNLTAR</sequence>
<dbReference type="Pfam" id="PF04134">
    <property type="entry name" value="DCC1-like"/>
    <property type="match status" value="1"/>
</dbReference>
<dbReference type="OrthoDB" id="8844917at2"/>
<dbReference type="GO" id="GO:0015035">
    <property type="term" value="F:protein-disulfide reductase activity"/>
    <property type="evidence" value="ECO:0007669"/>
    <property type="project" value="InterPro"/>
</dbReference>
<protein>
    <submittedName>
        <fullName evidence="1">Uncharacterized protein DUF393</fullName>
    </submittedName>
</protein>
<dbReference type="AlphaFoldDB" id="A0A2T4YYS9"/>
<dbReference type="RefSeq" id="WP_108178994.1">
    <property type="nucleotide sequence ID" value="NZ_PZZL01000009.1"/>
</dbReference>
<evidence type="ECO:0000313" key="1">
    <source>
        <dbReference type="EMBL" id="PTM51908.1"/>
    </source>
</evidence>
<gene>
    <name evidence="1" type="ORF">C8P69_109196</name>
</gene>
<dbReference type="InterPro" id="IPR007263">
    <property type="entry name" value="DCC1-like"/>
</dbReference>
<dbReference type="Proteomes" id="UP000241808">
    <property type="component" value="Unassembled WGS sequence"/>
</dbReference>
<dbReference type="EMBL" id="PZZL01000009">
    <property type="protein sequence ID" value="PTM51908.1"/>
    <property type="molecule type" value="Genomic_DNA"/>
</dbReference>
<evidence type="ECO:0000313" key="2">
    <source>
        <dbReference type="Proteomes" id="UP000241808"/>
    </source>
</evidence>
<accession>A0A2T4YYS9</accession>